<accession>A0ABX1P2D5</accession>
<keyword evidence="4" id="KW-1185">Reference proteome</keyword>
<comment type="similarity">
    <text evidence="1">Belongs to the short-chain dehydrogenases/reductases (SDR) family.</text>
</comment>
<protein>
    <recommendedName>
        <fullName evidence="5">Short-chain dehydrogenase/reductase SDR</fullName>
    </recommendedName>
</protein>
<dbReference type="Proteomes" id="UP000718564">
    <property type="component" value="Unassembled WGS sequence"/>
</dbReference>
<sequence length="153" mass="16743">MTNTVIITAASEGIGKATALEFARHEYNVVLAARQSDRLEAAASQVRAIGRDALAICVDVTDPKQVDALVEKAIAHFGTIDVLINLVDKAIHNPILEKPEDVAVAIWKAVKYQRSDMLVGSARLSKVAYQVFPGLMQSLYQRVLGMRARHYGQ</sequence>
<dbReference type="Pfam" id="PF00106">
    <property type="entry name" value="adh_short"/>
    <property type="match status" value="1"/>
</dbReference>
<dbReference type="PANTHER" id="PTHR44196">
    <property type="entry name" value="DEHYDROGENASE/REDUCTASE SDR FAMILY MEMBER 7B"/>
    <property type="match status" value="1"/>
</dbReference>
<dbReference type="EMBL" id="QMEB01000013">
    <property type="protein sequence ID" value="NMG18489.1"/>
    <property type="molecule type" value="Genomic_DNA"/>
</dbReference>
<organism evidence="3 4">
    <name type="scientific">Brasilonema bromeliae SPC951</name>
    <dbReference type="NCBI Taxonomy" id="385972"/>
    <lineage>
        <taxon>Bacteria</taxon>
        <taxon>Bacillati</taxon>
        <taxon>Cyanobacteriota</taxon>
        <taxon>Cyanophyceae</taxon>
        <taxon>Nostocales</taxon>
        <taxon>Scytonemataceae</taxon>
        <taxon>Brasilonema</taxon>
        <taxon>Bromeliae group (in: Brasilonema)</taxon>
    </lineage>
</organism>
<evidence type="ECO:0000313" key="4">
    <source>
        <dbReference type="Proteomes" id="UP000718564"/>
    </source>
</evidence>
<dbReference type="PANTHER" id="PTHR44196:SF1">
    <property type="entry name" value="DEHYDROGENASE_REDUCTASE SDR FAMILY MEMBER 7B"/>
    <property type="match status" value="1"/>
</dbReference>
<evidence type="ECO:0000256" key="2">
    <source>
        <dbReference type="ARBA" id="ARBA00023002"/>
    </source>
</evidence>
<dbReference type="RefSeq" id="WP_169153779.1">
    <property type="nucleotide sequence ID" value="NZ_CAWPJE010000330.1"/>
</dbReference>
<dbReference type="InterPro" id="IPR036291">
    <property type="entry name" value="NAD(P)-bd_dom_sf"/>
</dbReference>
<name>A0ABX1P2D5_9CYAN</name>
<gene>
    <name evidence="3" type="ORF">DP116_03115</name>
</gene>
<reference evidence="3 4" key="1">
    <citation type="submission" date="2018-06" db="EMBL/GenBank/DDBJ databases">
        <title>Comparative genomics of Brasilonema spp. strains.</title>
        <authorList>
            <person name="Alvarenga D.O."/>
            <person name="Fiore M.F."/>
            <person name="Varani A.M."/>
        </authorList>
    </citation>
    <scope>NUCLEOTIDE SEQUENCE [LARGE SCALE GENOMIC DNA]</scope>
    <source>
        <strain evidence="3 4">SPC951</strain>
    </source>
</reference>
<dbReference type="SUPFAM" id="SSF51735">
    <property type="entry name" value="NAD(P)-binding Rossmann-fold domains"/>
    <property type="match status" value="1"/>
</dbReference>
<evidence type="ECO:0000313" key="3">
    <source>
        <dbReference type="EMBL" id="NMG18489.1"/>
    </source>
</evidence>
<comment type="caution">
    <text evidence="3">The sequence shown here is derived from an EMBL/GenBank/DDBJ whole genome shotgun (WGS) entry which is preliminary data.</text>
</comment>
<keyword evidence="2" id="KW-0560">Oxidoreductase</keyword>
<dbReference type="InterPro" id="IPR002347">
    <property type="entry name" value="SDR_fam"/>
</dbReference>
<evidence type="ECO:0000256" key="1">
    <source>
        <dbReference type="ARBA" id="ARBA00006484"/>
    </source>
</evidence>
<dbReference type="Gene3D" id="3.40.50.720">
    <property type="entry name" value="NAD(P)-binding Rossmann-like Domain"/>
    <property type="match status" value="1"/>
</dbReference>
<proteinExistence type="inferred from homology"/>
<evidence type="ECO:0008006" key="5">
    <source>
        <dbReference type="Google" id="ProtNLM"/>
    </source>
</evidence>